<dbReference type="Proteomes" id="UP000238312">
    <property type="component" value="Unassembled WGS sequence"/>
</dbReference>
<dbReference type="OrthoDB" id="4537560at2"/>
<organism evidence="3 4">
    <name type="scientific">Nonomuraea fuscirosea</name>
    <dbReference type="NCBI Taxonomy" id="1291556"/>
    <lineage>
        <taxon>Bacteria</taxon>
        <taxon>Bacillati</taxon>
        <taxon>Actinomycetota</taxon>
        <taxon>Actinomycetes</taxon>
        <taxon>Streptosporangiales</taxon>
        <taxon>Streptosporangiaceae</taxon>
        <taxon>Nonomuraea</taxon>
    </lineage>
</organism>
<keyword evidence="2" id="KW-1133">Transmembrane helix</keyword>
<dbReference type="AlphaFoldDB" id="A0A2T0N7L8"/>
<keyword evidence="2" id="KW-0812">Transmembrane</keyword>
<feature type="transmembrane region" description="Helical" evidence="2">
    <location>
        <begin position="65"/>
        <end position="90"/>
    </location>
</feature>
<feature type="compositionally biased region" description="Gly residues" evidence="1">
    <location>
        <begin position="34"/>
        <end position="48"/>
    </location>
</feature>
<evidence type="ECO:0000313" key="3">
    <source>
        <dbReference type="EMBL" id="PRX68557.1"/>
    </source>
</evidence>
<dbReference type="EMBL" id="PVNG01000003">
    <property type="protein sequence ID" value="PRX68557.1"/>
    <property type="molecule type" value="Genomic_DNA"/>
</dbReference>
<feature type="compositionally biased region" description="Low complexity" evidence="1">
    <location>
        <begin position="114"/>
        <end position="150"/>
    </location>
</feature>
<sequence length="313" mass="32310">MPTQAAATQPAYAPLPDQTALAHQGYGSPPYNGRPGGGPYAGQPGGGQFPQQGYAPGPARKSNGALIIGLAVGVAVLLLGGGAVGAYLYLNAPGPTTTVALPSEAPTTSPPSQSPESSDPPATTSPDPTSESPTPSATPSGSPTSTASASKQVQPGSPLTHSEFKDWNFALGGVKFRADKVGGWTYPSCTPVDGEGSVLTKNKCESAVQLAYSAYSGHIKAVQLLMSFPSEQSAKTAASRLAKLSSNAVRWRQDETLAKYSYGKILSGSSKNYVVVTIVTADRSARSLAPNFHAYLQTDQASYFLLRDKTITS</sequence>
<accession>A0A2T0N7L8</accession>
<keyword evidence="4" id="KW-1185">Reference proteome</keyword>
<evidence type="ECO:0000256" key="2">
    <source>
        <dbReference type="SAM" id="Phobius"/>
    </source>
</evidence>
<name>A0A2T0N7L8_9ACTN</name>
<proteinExistence type="predicted"/>
<dbReference type="RefSeq" id="WP_106236855.1">
    <property type="nucleotide sequence ID" value="NZ_PVNG01000003.1"/>
</dbReference>
<gene>
    <name evidence="3" type="ORF">B0I32_103519</name>
</gene>
<feature type="region of interest" description="Disordered" evidence="1">
    <location>
        <begin position="20"/>
        <end position="57"/>
    </location>
</feature>
<evidence type="ECO:0000313" key="4">
    <source>
        <dbReference type="Proteomes" id="UP000238312"/>
    </source>
</evidence>
<evidence type="ECO:0000256" key="1">
    <source>
        <dbReference type="SAM" id="MobiDB-lite"/>
    </source>
</evidence>
<comment type="caution">
    <text evidence="3">The sequence shown here is derived from an EMBL/GenBank/DDBJ whole genome shotgun (WGS) entry which is preliminary data.</text>
</comment>
<protein>
    <submittedName>
        <fullName evidence="3">Uncharacterized protein</fullName>
    </submittedName>
</protein>
<reference evidence="3 4" key="1">
    <citation type="submission" date="2018-03" db="EMBL/GenBank/DDBJ databases">
        <title>Genomic Encyclopedia of Type Strains, Phase III (KMG-III): the genomes of soil and plant-associated and newly described type strains.</title>
        <authorList>
            <person name="Whitman W."/>
        </authorList>
    </citation>
    <scope>NUCLEOTIDE SEQUENCE [LARGE SCALE GENOMIC DNA]</scope>
    <source>
        <strain evidence="3 4">CGMCC 4.7104</strain>
    </source>
</reference>
<feature type="region of interest" description="Disordered" evidence="1">
    <location>
        <begin position="100"/>
        <end position="158"/>
    </location>
</feature>
<keyword evidence="2" id="KW-0472">Membrane</keyword>